<dbReference type="Pfam" id="PF01522">
    <property type="entry name" value="Polysacc_deac_1"/>
    <property type="match status" value="1"/>
</dbReference>
<dbReference type="GO" id="GO:0005975">
    <property type="term" value="P:carbohydrate metabolic process"/>
    <property type="evidence" value="ECO:0007669"/>
    <property type="project" value="InterPro"/>
</dbReference>
<accession>A0A8J6MXV8</accession>
<proteinExistence type="predicted"/>
<dbReference type="SUPFAM" id="SSF88713">
    <property type="entry name" value="Glycoside hydrolase/deacetylase"/>
    <property type="match status" value="1"/>
</dbReference>
<dbReference type="EMBL" id="JACNJD010000172">
    <property type="protein sequence ID" value="MBC8176884.1"/>
    <property type="molecule type" value="Genomic_DNA"/>
</dbReference>
<dbReference type="GO" id="GO:0005576">
    <property type="term" value="C:extracellular region"/>
    <property type="evidence" value="ECO:0007669"/>
    <property type="project" value="UniProtKB-SubCell"/>
</dbReference>
<dbReference type="AlphaFoldDB" id="A0A8J6MXV8"/>
<dbReference type="CDD" id="cd10918">
    <property type="entry name" value="CE4_NodB_like_5s_6s"/>
    <property type="match status" value="1"/>
</dbReference>
<keyword evidence="2" id="KW-0732">Signal</keyword>
<evidence type="ECO:0000313" key="4">
    <source>
        <dbReference type="EMBL" id="MBC8176884.1"/>
    </source>
</evidence>
<dbReference type="Gene3D" id="3.20.20.370">
    <property type="entry name" value="Glycoside hydrolase/deacetylase"/>
    <property type="match status" value="1"/>
</dbReference>
<dbReference type="Proteomes" id="UP000650524">
    <property type="component" value="Unassembled WGS sequence"/>
</dbReference>
<dbReference type="InterPro" id="IPR011330">
    <property type="entry name" value="Glyco_hydro/deAcase_b/a-brl"/>
</dbReference>
<sequence length="259" mass="29951">MFKIVVGKNPHAIFVILYYHTVKSHQKQAFAKQMDYLVRWTQPLGMESSFSLENRKYYTAVTFDDGYQSVLGNALPELLKRKIPSTIFIVTGLFGNSPSWVLDSNHPFSIEKIMTKDQLIHLNQESITVGSHSVSHPDLSKLNGDQIKTELLQSKSTLEALLKKKVELMSFPHGKYNPLVIQIAKEIGYTRVFSISPTLSTMNEEDFVYGRFNAEPTDWPIEFVLKIHGAYRWLYFAFKFKGYIKSMFHLRKNIFHISF</sequence>
<organism evidence="4 5">
    <name type="scientific">Candidatus Desulfacyla euxinica</name>
    <dbReference type="NCBI Taxonomy" id="2841693"/>
    <lineage>
        <taxon>Bacteria</taxon>
        <taxon>Deltaproteobacteria</taxon>
        <taxon>Candidatus Desulfacyla</taxon>
    </lineage>
</organism>
<comment type="caution">
    <text evidence="4">The sequence shown here is derived from an EMBL/GenBank/DDBJ whole genome shotgun (WGS) entry which is preliminary data.</text>
</comment>
<evidence type="ECO:0000313" key="5">
    <source>
        <dbReference type="Proteomes" id="UP000650524"/>
    </source>
</evidence>
<dbReference type="PANTHER" id="PTHR34216:SF3">
    <property type="entry name" value="POLY-BETA-1,6-N-ACETYL-D-GLUCOSAMINE N-DEACETYLASE"/>
    <property type="match status" value="1"/>
</dbReference>
<dbReference type="InterPro" id="IPR002509">
    <property type="entry name" value="NODB_dom"/>
</dbReference>
<feature type="domain" description="NodB homology" evidence="3">
    <location>
        <begin position="57"/>
        <end position="259"/>
    </location>
</feature>
<comment type="subcellular location">
    <subcellularLocation>
        <location evidence="1">Secreted</location>
    </subcellularLocation>
</comment>
<dbReference type="InterPro" id="IPR051398">
    <property type="entry name" value="Polysacch_Deacetylase"/>
</dbReference>
<evidence type="ECO:0000256" key="1">
    <source>
        <dbReference type="ARBA" id="ARBA00004613"/>
    </source>
</evidence>
<protein>
    <submittedName>
        <fullName evidence="4">Polysaccharide deacetylase family protein</fullName>
    </submittedName>
</protein>
<dbReference type="PANTHER" id="PTHR34216">
    <property type="match status" value="1"/>
</dbReference>
<dbReference type="GO" id="GO:0016810">
    <property type="term" value="F:hydrolase activity, acting on carbon-nitrogen (but not peptide) bonds"/>
    <property type="evidence" value="ECO:0007669"/>
    <property type="project" value="InterPro"/>
</dbReference>
<reference evidence="4 5" key="1">
    <citation type="submission" date="2020-08" db="EMBL/GenBank/DDBJ databases">
        <title>Bridging the membrane lipid divide: bacteria of the FCB group superphylum have the potential to synthesize archaeal ether lipids.</title>
        <authorList>
            <person name="Villanueva L."/>
            <person name="Von Meijenfeldt F.A.B."/>
            <person name="Westbye A.B."/>
            <person name="Yadav S."/>
            <person name="Hopmans E.C."/>
            <person name="Dutilh B.E."/>
            <person name="Sinninghe Damste J.S."/>
        </authorList>
    </citation>
    <scope>NUCLEOTIDE SEQUENCE [LARGE SCALE GENOMIC DNA]</scope>
    <source>
        <strain evidence="4">NIOZ-UU27</strain>
    </source>
</reference>
<gene>
    <name evidence="4" type="ORF">H8E19_05720</name>
</gene>
<name>A0A8J6MXV8_9DELT</name>
<evidence type="ECO:0000256" key="2">
    <source>
        <dbReference type="ARBA" id="ARBA00022729"/>
    </source>
</evidence>
<evidence type="ECO:0000259" key="3">
    <source>
        <dbReference type="PROSITE" id="PS51677"/>
    </source>
</evidence>
<dbReference type="PROSITE" id="PS51677">
    <property type="entry name" value="NODB"/>
    <property type="match status" value="1"/>
</dbReference>